<gene>
    <name evidence="2" type="ORF">RHS03_01161</name>
</gene>
<evidence type="ECO:0000256" key="1">
    <source>
        <dbReference type="SAM" id="MobiDB-lite"/>
    </source>
</evidence>
<dbReference type="OrthoDB" id="8954335at2759"/>
<dbReference type="AlphaFoldDB" id="A0A8H7I0Z2"/>
<dbReference type="SUPFAM" id="SSF52540">
    <property type="entry name" value="P-loop containing nucleoside triphosphate hydrolases"/>
    <property type="match status" value="1"/>
</dbReference>
<accession>A0A8H7I0Z2</accession>
<protein>
    <submittedName>
        <fullName evidence="2">50S ribosome-binding GTPase</fullName>
    </submittedName>
</protein>
<dbReference type="Proteomes" id="UP000602905">
    <property type="component" value="Unassembled WGS sequence"/>
</dbReference>
<dbReference type="InterPro" id="IPR027417">
    <property type="entry name" value="P-loop_NTPase"/>
</dbReference>
<dbReference type="Gene3D" id="3.40.50.300">
    <property type="entry name" value="P-loop containing nucleotide triphosphate hydrolases"/>
    <property type="match status" value="1"/>
</dbReference>
<reference evidence="2" key="1">
    <citation type="submission" date="2020-09" db="EMBL/GenBank/DDBJ databases">
        <title>Comparative genome analyses of four rice-infecting Rhizoctonia solani isolates reveal extensive enrichment of homogalacturonan modification genes.</title>
        <authorList>
            <person name="Lee D.-Y."/>
            <person name="Jeon J."/>
            <person name="Kim K.-T."/>
            <person name="Cheong K."/>
            <person name="Song H."/>
            <person name="Choi G."/>
            <person name="Ko J."/>
            <person name="Opiyo S.O."/>
            <person name="Zuo S."/>
            <person name="Madhav S."/>
            <person name="Lee Y.-H."/>
            <person name="Wang G.-L."/>
        </authorList>
    </citation>
    <scope>NUCLEOTIDE SEQUENCE</scope>
    <source>
        <strain evidence="2">AG1-IA WGL</strain>
    </source>
</reference>
<evidence type="ECO:0000313" key="3">
    <source>
        <dbReference type="Proteomes" id="UP000602905"/>
    </source>
</evidence>
<feature type="region of interest" description="Disordered" evidence="1">
    <location>
        <begin position="320"/>
        <end position="372"/>
    </location>
</feature>
<organism evidence="2 3">
    <name type="scientific">Rhizoctonia solani</name>
    <dbReference type="NCBI Taxonomy" id="456999"/>
    <lineage>
        <taxon>Eukaryota</taxon>
        <taxon>Fungi</taxon>
        <taxon>Dikarya</taxon>
        <taxon>Basidiomycota</taxon>
        <taxon>Agaricomycotina</taxon>
        <taxon>Agaricomycetes</taxon>
        <taxon>Cantharellales</taxon>
        <taxon>Ceratobasidiaceae</taxon>
        <taxon>Rhizoctonia</taxon>
    </lineage>
</organism>
<evidence type="ECO:0000313" key="2">
    <source>
        <dbReference type="EMBL" id="KAF8712399.1"/>
    </source>
</evidence>
<sequence length="372" mass="41311">MTTQHILRVPGAQIRATEPLRVILITSSVFGGTGVGKTSVWKDNTDLQPLSNSQSLVIPKFVNDASGSNLQIGHDLPSCTKAVQAGPVFFINDRAVQIFDTPGFDDTTLTDTEILRSISEFLLRLHVQNQPITGVVYIHRITDNRMNGASVRALSLFQKICGSQAMRNAVIVTNMWSIPRDPQQEVRENQLKSEYFRSAILDGAKVARRGGTGPESARAVLGLLLNCAPVMLALQEELAIRQLPLDETEAGALVDQNLRKRLERQQREKMELEEELQEAIRERDRRAQEQLGRFKRDKELEVKLLQEQLDALREASDLQRQSVSLSRRHEAQHPGGTGSPPGVQSSAGTDGQSSNRPGRGFGLWKRGNRNTP</sequence>
<proteinExistence type="predicted"/>
<name>A0A8H7I0Z2_9AGAM</name>
<dbReference type="CDD" id="cd00882">
    <property type="entry name" value="Ras_like_GTPase"/>
    <property type="match status" value="1"/>
</dbReference>
<comment type="caution">
    <text evidence="2">The sequence shown here is derived from an EMBL/GenBank/DDBJ whole genome shotgun (WGS) entry which is preliminary data.</text>
</comment>
<dbReference type="EMBL" id="JACYCD010000044">
    <property type="protein sequence ID" value="KAF8712399.1"/>
    <property type="molecule type" value="Genomic_DNA"/>
</dbReference>
<feature type="non-terminal residue" evidence="2">
    <location>
        <position position="372"/>
    </location>
</feature>
<feature type="compositionally biased region" description="Polar residues" evidence="1">
    <location>
        <begin position="342"/>
        <end position="356"/>
    </location>
</feature>